<gene>
    <name evidence="2" type="ordered locus">CA_C3328</name>
</gene>
<feature type="transmembrane region" description="Helical" evidence="1">
    <location>
        <begin position="7"/>
        <end position="24"/>
    </location>
</feature>
<accession>Q97DZ2</accession>
<sequence length="203" mass="22939">MKSNIMNGILSIMIGCIVGVFTVFGQKYLPGSFNSLANSGAVWIIFAFYTSLLLRKTMIKTIAICINTLIFCVLSYYWFESIINMHTFQFGDYYILLWLACAVVGGTIFGYGAYRHNKSEYWLDTLTSNLLPAVFLSEGINKIIHIEGYMHMLGAVWGTVIIGICLYFLLNRKKSFQKRQMSSILLLTGLGLLGFEILFQLTV</sequence>
<proteinExistence type="predicted"/>
<dbReference type="Pfam" id="PF20128">
    <property type="entry name" value="DUF6518"/>
    <property type="match status" value="1"/>
</dbReference>
<dbReference type="Proteomes" id="UP000000814">
    <property type="component" value="Chromosome"/>
</dbReference>
<dbReference type="InterPro" id="IPR045393">
    <property type="entry name" value="DUF6518"/>
</dbReference>
<keyword evidence="3" id="KW-1185">Reference proteome</keyword>
<organism evidence="2 3">
    <name type="scientific">Clostridium acetobutylicum (strain ATCC 824 / DSM 792 / JCM 1419 / IAM 19013 / LMG 5710 / NBRC 13948 / NRRL B-527 / VKM B-1787 / 2291 / W)</name>
    <dbReference type="NCBI Taxonomy" id="272562"/>
    <lineage>
        <taxon>Bacteria</taxon>
        <taxon>Bacillati</taxon>
        <taxon>Bacillota</taxon>
        <taxon>Clostridia</taxon>
        <taxon>Eubacteriales</taxon>
        <taxon>Clostridiaceae</taxon>
        <taxon>Clostridium</taxon>
    </lineage>
</organism>
<feature type="transmembrane region" description="Helical" evidence="1">
    <location>
        <begin position="182"/>
        <end position="201"/>
    </location>
</feature>
<dbReference type="PIR" id="A97309">
    <property type="entry name" value="A97309"/>
</dbReference>
<feature type="transmembrane region" description="Helical" evidence="1">
    <location>
        <begin position="94"/>
        <end position="114"/>
    </location>
</feature>
<dbReference type="eggNOG" id="ENOG5032V3D">
    <property type="taxonomic scope" value="Bacteria"/>
</dbReference>
<dbReference type="DNASU" id="1119510"/>
<protein>
    <submittedName>
        <fullName evidence="2">Predicted membrane protein</fullName>
    </submittedName>
</protein>
<evidence type="ECO:0000313" key="2">
    <source>
        <dbReference type="EMBL" id="AAK81260.1"/>
    </source>
</evidence>
<name>Q97DZ2_CLOAB</name>
<keyword evidence="1" id="KW-0812">Transmembrane</keyword>
<dbReference type="HOGENOM" id="CLU_108886_0_0_9"/>
<dbReference type="RefSeq" id="WP_010966600.1">
    <property type="nucleotide sequence ID" value="NC_003030.1"/>
</dbReference>
<dbReference type="EMBL" id="AE001437">
    <property type="protein sequence ID" value="AAK81260.1"/>
    <property type="molecule type" value="Genomic_DNA"/>
</dbReference>
<dbReference type="GeneID" id="44999822"/>
<dbReference type="OrthoDB" id="2601639at2"/>
<dbReference type="AlphaFoldDB" id="Q97DZ2"/>
<dbReference type="STRING" id="272562.CA_C3328"/>
<reference evidence="2 3" key="1">
    <citation type="journal article" date="2001" name="J. Bacteriol.">
        <title>Genome sequence and comparative analysis of the solvent-producing bacterium Clostridium acetobutylicum.</title>
        <authorList>
            <person name="Nolling J."/>
            <person name="Breton G."/>
            <person name="Omelchenko M.V."/>
            <person name="Makarova K.S."/>
            <person name="Zeng Q."/>
            <person name="Gibson R."/>
            <person name="Lee H.M."/>
            <person name="Dubois J."/>
            <person name="Qiu D."/>
            <person name="Hitti J."/>
            <person name="Wolf Y.I."/>
            <person name="Tatusov R.L."/>
            <person name="Sabathe F."/>
            <person name="Doucette-Stamm L."/>
            <person name="Soucaille P."/>
            <person name="Daly M.J."/>
            <person name="Bennett G.N."/>
            <person name="Koonin E.V."/>
            <person name="Smith D.R."/>
        </authorList>
    </citation>
    <scope>NUCLEOTIDE SEQUENCE [LARGE SCALE GENOMIC DNA]</scope>
    <source>
        <strain evidence="3">ATCC 824 / DSM 792 / JCM 1419 / LMG 5710 / VKM B-1787</strain>
    </source>
</reference>
<keyword evidence="1" id="KW-0472">Membrane</keyword>
<keyword evidence="1" id="KW-1133">Transmembrane helix</keyword>
<dbReference type="PROSITE" id="PS51257">
    <property type="entry name" value="PROKAR_LIPOPROTEIN"/>
    <property type="match status" value="1"/>
</dbReference>
<dbReference type="KEGG" id="cac:CA_C3328"/>
<feature type="transmembrane region" description="Helical" evidence="1">
    <location>
        <begin position="149"/>
        <end position="170"/>
    </location>
</feature>
<dbReference type="PATRIC" id="fig|272562.8.peg.3507"/>
<evidence type="ECO:0000313" key="3">
    <source>
        <dbReference type="Proteomes" id="UP000000814"/>
    </source>
</evidence>
<evidence type="ECO:0000256" key="1">
    <source>
        <dbReference type="SAM" id="Phobius"/>
    </source>
</evidence>
<feature type="transmembrane region" description="Helical" evidence="1">
    <location>
        <begin position="61"/>
        <end position="79"/>
    </location>
</feature>
<feature type="transmembrane region" description="Helical" evidence="1">
    <location>
        <begin position="36"/>
        <end position="54"/>
    </location>
</feature>